<dbReference type="EMBL" id="CP019948">
    <property type="protein sequence ID" value="ARN83460.1"/>
    <property type="molecule type" value="Genomic_DNA"/>
</dbReference>
<dbReference type="Proteomes" id="UP000193978">
    <property type="component" value="Chromosome"/>
</dbReference>
<keyword evidence="2 5" id="KW-0812">Transmembrane</keyword>
<organism evidence="6 7">
    <name type="scientific">Methylocystis bryophila</name>
    <dbReference type="NCBI Taxonomy" id="655015"/>
    <lineage>
        <taxon>Bacteria</taxon>
        <taxon>Pseudomonadati</taxon>
        <taxon>Pseudomonadota</taxon>
        <taxon>Alphaproteobacteria</taxon>
        <taxon>Hyphomicrobiales</taxon>
        <taxon>Methylocystaceae</taxon>
        <taxon>Methylocystis</taxon>
    </lineage>
</organism>
<evidence type="ECO:0000256" key="1">
    <source>
        <dbReference type="ARBA" id="ARBA00004127"/>
    </source>
</evidence>
<feature type="transmembrane region" description="Helical" evidence="5">
    <location>
        <begin position="31"/>
        <end position="48"/>
    </location>
</feature>
<dbReference type="AlphaFoldDB" id="A0A1W6N0T4"/>
<dbReference type="OrthoDB" id="9811969at2"/>
<name>A0A1W6N0T4_9HYPH</name>
<evidence type="ECO:0000256" key="3">
    <source>
        <dbReference type="ARBA" id="ARBA00022989"/>
    </source>
</evidence>
<dbReference type="PANTHER" id="PTHR12714:SF11">
    <property type="entry name" value="PROTEIN C-TERMINAL S-ISOPRENYLCYSTEINE CARBOXYL O-METHYLTRANSFERASE"/>
    <property type="match status" value="1"/>
</dbReference>
<keyword evidence="3 5" id="KW-1133">Transmembrane helix</keyword>
<evidence type="ECO:0008006" key="8">
    <source>
        <dbReference type="Google" id="ProtNLM"/>
    </source>
</evidence>
<dbReference type="KEGG" id="mbry:B1812_07170"/>
<evidence type="ECO:0000313" key="6">
    <source>
        <dbReference type="EMBL" id="ARN83460.1"/>
    </source>
</evidence>
<evidence type="ECO:0000313" key="7">
    <source>
        <dbReference type="Proteomes" id="UP000193978"/>
    </source>
</evidence>
<reference evidence="6 7" key="1">
    <citation type="submission" date="2017-02" db="EMBL/GenBank/DDBJ databases">
        <authorList>
            <person name="Peterson S.W."/>
        </authorList>
    </citation>
    <scope>NUCLEOTIDE SEQUENCE [LARGE SCALE GENOMIC DNA]</scope>
    <source>
        <strain evidence="6 7">S285</strain>
    </source>
</reference>
<dbReference type="Pfam" id="PF04191">
    <property type="entry name" value="PEMT"/>
    <property type="match status" value="1"/>
</dbReference>
<dbReference type="Gene3D" id="1.20.120.1630">
    <property type="match status" value="1"/>
</dbReference>
<keyword evidence="4 5" id="KW-0472">Membrane</keyword>
<feature type="transmembrane region" description="Helical" evidence="5">
    <location>
        <begin position="81"/>
        <end position="114"/>
    </location>
</feature>
<dbReference type="InterPro" id="IPR007318">
    <property type="entry name" value="Phopholipid_MeTrfase"/>
</dbReference>
<sequence length="144" mass="15729">MPQILVGGAIIGGLAVDLALGTDRPDALFTVIGGPIVVLAVLTILWCARMMREHDTPFQATRAATALVTDGPYVHSRNPIYVSYVALVFGLGLVLGSWTVTLLAPLVGVALHFLSVLPEERRLQQTFGEKYDEWAAETPRWLFR</sequence>
<keyword evidence="7" id="KW-1185">Reference proteome</keyword>
<evidence type="ECO:0000256" key="4">
    <source>
        <dbReference type="ARBA" id="ARBA00023136"/>
    </source>
</evidence>
<dbReference type="GO" id="GO:0016740">
    <property type="term" value="F:transferase activity"/>
    <property type="evidence" value="ECO:0007669"/>
    <property type="project" value="UniProtKB-ARBA"/>
</dbReference>
<dbReference type="PANTHER" id="PTHR12714">
    <property type="entry name" value="PROTEIN-S ISOPRENYLCYSTEINE O-METHYLTRANSFERASE"/>
    <property type="match status" value="1"/>
</dbReference>
<protein>
    <recommendedName>
        <fullName evidence="8">Isoprenylcysteine carboxyl methyltransferase</fullName>
    </recommendedName>
</protein>
<evidence type="ECO:0000256" key="2">
    <source>
        <dbReference type="ARBA" id="ARBA00022692"/>
    </source>
</evidence>
<proteinExistence type="predicted"/>
<comment type="subcellular location">
    <subcellularLocation>
        <location evidence="1">Endomembrane system</location>
        <topology evidence="1">Multi-pass membrane protein</topology>
    </subcellularLocation>
</comment>
<accession>A0A1W6N0T4</accession>
<evidence type="ECO:0000256" key="5">
    <source>
        <dbReference type="SAM" id="Phobius"/>
    </source>
</evidence>
<gene>
    <name evidence="6" type="ORF">B1812_07170</name>
</gene>
<dbReference type="GO" id="GO:0012505">
    <property type="term" value="C:endomembrane system"/>
    <property type="evidence" value="ECO:0007669"/>
    <property type="project" value="UniProtKB-SubCell"/>
</dbReference>